<proteinExistence type="predicted"/>
<organism evidence="1">
    <name type="scientific">viral metagenome</name>
    <dbReference type="NCBI Taxonomy" id="1070528"/>
    <lineage>
        <taxon>unclassified sequences</taxon>
        <taxon>metagenomes</taxon>
        <taxon>organismal metagenomes</taxon>
    </lineage>
</organism>
<protein>
    <submittedName>
        <fullName evidence="1">Uncharacterized protein</fullName>
    </submittedName>
</protein>
<evidence type="ECO:0000313" key="2">
    <source>
        <dbReference type="EMBL" id="QJH94931.1"/>
    </source>
</evidence>
<sequence length="130" mass="13417">MAINKRVPPNREGSFARNSAPYNVSFTAAAVTPCVGVVQDEGLVDSATGVTRTGPGTYVITFLSRFYRIVPLGPPNVQLTGNWDAKVLAVVDGAAAANSITVEVNNIGTAVADPTATVNVAFRIITSPGA</sequence>
<name>A0A6H1ZB49_9ZZZZ</name>
<evidence type="ECO:0000313" key="1">
    <source>
        <dbReference type="EMBL" id="QJA44784.1"/>
    </source>
</evidence>
<reference evidence="1" key="1">
    <citation type="submission" date="2020-03" db="EMBL/GenBank/DDBJ databases">
        <title>The deep terrestrial virosphere.</title>
        <authorList>
            <person name="Holmfeldt K."/>
            <person name="Nilsson E."/>
            <person name="Simone D."/>
            <person name="Lopez-Fernandez M."/>
            <person name="Wu X."/>
            <person name="de Brujin I."/>
            <person name="Lundin D."/>
            <person name="Andersson A."/>
            <person name="Bertilsson S."/>
            <person name="Dopson M."/>
        </authorList>
    </citation>
    <scope>NUCLEOTIDE SEQUENCE</scope>
    <source>
        <strain evidence="1">TM448A00147</strain>
        <strain evidence="2">TM448B00305</strain>
    </source>
</reference>
<dbReference type="EMBL" id="MT144608">
    <property type="protein sequence ID" value="QJH94931.1"/>
    <property type="molecule type" value="Genomic_DNA"/>
</dbReference>
<dbReference type="EMBL" id="MT143980">
    <property type="protein sequence ID" value="QJA44784.1"/>
    <property type="molecule type" value="Genomic_DNA"/>
</dbReference>
<accession>A0A6H1ZB49</accession>
<dbReference type="AlphaFoldDB" id="A0A6H1ZB49"/>
<gene>
    <name evidence="1" type="ORF">TM448A00147_0043</name>
    <name evidence="2" type="ORF">TM448B00305_0052</name>
</gene>